<accession>A0A8K0REL4</accession>
<evidence type="ECO:0000313" key="2">
    <source>
        <dbReference type="EMBL" id="KAH7091408.1"/>
    </source>
</evidence>
<dbReference type="AlphaFoldDB" id="A0A8K0REL4"/>
<proteinExistence type="predicted"/>
<feature type="region of interest" description="Disordered" evidence="1">
    <location>
        <begin position="44"/>
        <end position="227"/>
    </location>
</feature>
<sequence length="467" mass="51926">MPSFTFWKSAKANETKSPLLSDAHGTSESAQVVQIAGKLELNPGNEESGVFVFEDVDPQLEPSGLMADNDQDSQAGRVPRTPRPSLSDADATILSDEQVQRKCEVSPEEAGPMPLSRGRDAQDKSASTQAQDGLVESPQKRVLQAISQDRDSGVYFSTESEQSPSSRPISMASRPAHVQPRPSSLALRDNPSASTQRLETTPRRLHRPTELNLGATDTSTSKPKSELEKRFDLMRNSKTQSKAALRSPTELLKERLNMSPKKGTHGEKIRAFVPPQPSRNGCLLPGPVGQPDGFTSTSVRARTEAGGRPAWWCKFDKLVVFDGAESMDGEEPSIRTRTSKGLSIARRKGDTETIIIPMNCAHCQDMLNRHEWKYDIQVCKRSVCWECRERCKWEQQQEMKTRDESNTCRGEGNRDRADSVLQDKEATDEHLMRKMGIEQGRPKSPIEAVGGIEERLENAIRRSDVVF</sequence>
<protein>
    <submittedName>
        <fullName evidence="2">Uncharacterized protein</fullName>
    </submittedName>
</protein>
<feature type="region of interest" description="Disordered" evidence="1">
    <location>
        <begin position="1"/>
        <end position="27"/>
    </location>
</feature>
<reference evidence="2" key="1">
    <citation type="journal article" date="2021" name="Nat. Commun.">
        <title>Genetic determinants of endophytism in the Arabidopsis root mycobiome.</title>
        <authorList>
            <person name="Mesny F."/>
            <person name="Miyauchi S."/>
            <person name="Thiergart T."/>
            <person name="Pickel B."/>
            <person name="Atanasova L."/>
            <person name="Karlsson M."/>
            <person name="Huettel B."/>
            <person name="Barry K.W."/>
            <person name="Haridas S."/>
            <person name="Chen C."/>
            <person name="Bauer D."/>
            <person name="Andreopoulos W."/>
            <person name="Pangilinan J."/>
            <person name="LaButti K."/>
            <person name="Riley R."/>
            <person name="Lipzen A."/>
            <person name="Clum A."/>
            <person name="Drula E."/>
            <person name="Henrissat B."/>
            <person name="Kohler A."/>
            <person name="Grigoriev I.V."/>
            <person name="Martin F.M."/>
            <person name="Hacquard S."/>
        </authorList>
    </citation>
    <scope>NUCLEOTIDE SEQUENCE</scope>
    <source>
        <strain evidence="2">MPI-SDFR-AT-0120</strain>
    </source>
</reference>
<feature type="region of interest" description="Disordered" evidence="1">
    <location>
        <begin position="400"/>
        <end position="421"/>
    </location>
</feature>
<dbReference type="OrthoDB" id="3944493at2759"/>
<organism evidence="2 3">
    <name type="scientific">Paraphoma chrysanthemicola</name>
    <dbReference type="NCBI Taxonomy" id="798071"/>
    <lineage>
        <taxon>Eukaryota</taxon>
        <taxon>Fungi</taxon>
        <taxon>Dikarya</taxon>
        <taxon>Ascomycota</taxon>
        <taxon>Pezizomycotina</taxon>
        <taxon>Dothideomycetes</taxon>
        <taxon>Pleosporomycetidae</taxon>
        <taxon>Pleosporales</taxon>
        <taxon>Pleosporineae</taxon>
        <taxon>Phaeosphaeriaceae</taxon>
        <taxon>Paraphoma</taxon>
    </lineage>
</organism>
<evidence type="ECO:0000313" key="3">
    <source>
        <dbReference type="Proteomes" id="UP000813461"/>
    </source>
</evidence>
<name>A0A8K0REL4_9PLEO</name>
<dbReference type="Proteomes" id="UP000813461">
    <property type="component" value="Unassembled WGS sequence"/>
</dbReference>
<comment type="caution">
    <text evidence="2">The sequence shown here is derived from an EMBL/GenBank/DDBJ whole genome shotgun (WGS) entry which is preliminary data.</text>
</comment>
<dbReference type="EMBL" id="JAGMVJ010000004">
    <property type="protein sequence ID" value="KAH7091408.1"/>
    <property type="molecule type" value="Genomic_DNA"/>
</dbReference>
<feature type="compositionally biased region" description="Polar residues" evidence="1">
    <location>
        <begin position="155"/>
        <end position="168"/>
    </location>
</feature>
<feature type="region of interest" description="Disordered" evidence="1">
    <location>
        <begin position="258"/>
        <end position="281"/>
    </location>
</feature>
<keyword evidence="3" id="KW-1185">Reference proteome</keyword>
<gene>
    <name evidence="2" type="ORF">FB567DRAFT_274026</name>
</gene>
<evidence type="ECO:0000256" key="1">
    <source>
        <dbReference type="SAM" id="MobiDB-lite"/>
    </source>
</evidence>